<dbReference type="Proteomes" id="UP000695007">
    <property type="component" value="Unplaced"/>
</dbReference>
<dbReference type="InterPro" id="IPR050430">
    <property type="entry name" value="Peptidase_S1"/>
</dbReference>
<dbReference type="GO" id="GO:0006508">
    <property type="term" value="P:proteolysis"/>
    <property type="evidence" value="ECO:0007669"/>
    <property type="project" value="UniProtKB-KW"/>
</dbReference>
<name>A0AAJ7DZ06_9HYME</name>
<keyword evidence="3" id="KW-0720">Serine protease</keyword>
<dbReference type="Pfam" id="PF00089">
    <property type="entry name" value="Trypsin"/>
    <property type="match status" value="1"/>
</dbReference>
<proteinExistence type="predicted"/>
<keyword evidence="1" id="KW-0645">Protease</keyword>
<dbReference type="SUPFAM" id="SSF50494">
    <property type="entry name" value="Trypsin-like serine proteases"/>
    <property type="match status" value="1"/>
</dbReference>
<dbReference type="RefSeq" id="XP_011501600.1">
    <property type="nucleotide sequence ID" value="XM_011503298.1"/>
</dbReference>
<evidence type="ECO:0000256" key="3">
    <source>
        <dbReference type="ARBA" id="ARBA00022825"/>
    </source>
</evidence>
<dbReference type="AlphaFoldDB" id="A0AAJ7DZ06"/>
<keyword evidence="6" id="KW-1185">Reference proteome</keyword>
<evidence type="ECO:0000259" key="5">
    <source>
        <dbReference type="Pfam" id="PF00089"/>
    </source>
</evidence>
<dbReference type="PANTHER" id="PTHR24276:SF91">
    <property type="entry name" value="AT26814P-RELATED"/>
    <property type="match status" value="1"/>
</dbReference>
<gene>
    <name evidence="7" type="primary">LOC105365196</name>
</gene>
<organism evidence="6 7">
    <name type="scientific">Ceratosolen solmsi marchali</name>
    <dbReference type="NCBI Taxonomy" id="326594"/>
    <lineage>
        <taxon>Eukaryota</taxon>
        <taxon>Metazoa</taxon>
        <taxon>Ecdysozoa</taxon>
        <taxon>Arthropoda</taxon>
        <taxon>Hexapoda</taxon>
        <taxon>Insecta</taxon>
        <taxon>Pterygota</taxon>
        <taxon>Neoptera</taxon>
        <taxon>Endopterygota</taxon>
        <taxon>Hymenoptera</taxon>
        <taxon>Apocrita</taxon>
        <taxon>Proctotrupomorpha</taxon>
        <taxon>Chalcidoidea</taxon>
        <taxon>Agaonidae</taxon>
        <taxon>Agaoninae</taxon>
        <taxon>Ceratosolen</taxon>
    </lineage>
</organism>
<dbReference type="PANTHER" id="PTHR24276">
    <property type="entry name" value="POLYSERASE-RELATED"/>
    <property type="match status" value="1"/>
</dbReference>
<dbReference type="GO" id="GO:0004252">
    <property type="term" value="F:serine-type endopeptidase activity"/>
    <property type="evidence" value="ECO:0007669"/>
    <property type="project" value="InterPro"/>
</dbReference>
<accession>A0AAJ7DZ06</accession>
<dbReference type="InterPro" id="IPR043504">
    <property type="entry name" value="Peptidase_S1_PA_chymotrypsin"/>
</dbReference>
<sequence length="129" mass="14382">MLIYQPNSAYVGSKVIVAGWGTGNSGSSSSILQTTKLNIISNTECERVIFEIDGEKYRIHDKFICSIKKPFALLADGDSGGPLFFEKYVIGISQGTCPKLEIGFHPKKTNMHSSVNHYRYFIIHAVNMY</sequence>
<evidence type="ECO:0000256" key="1">
    <source>
        <dbReference type="ARBA" id="ARBA00022670"/>
    </source>
</evidence>
<evidence type="ECO:0000313" key="7">
    <source>
        <dbReference type="RefSeq" id="XP_011501600.1"/>
    </source>
</evidence>
<dbReference type="GeneID" id="105365196"/>
<evidence type="ECO:0000313" key="6">
    <source>
        <dbReference type="Proteomes" id="UP000695007"/>
    </source>
</evidence>
<evidence type="ECO:0000256" key="2">
    <source>
        <dbReference type="ARBA" id="ARBA00022801"/>
    </source>
</evidence>
<dbReference type="Gene3D" id="2.40.10.10">
    <property type="entry name" value="Trypsin-like serine proteases"/>
    <property type="match status" value="1"/>
</dbReference>
<dbReference type="InterPro" id="IPR009003">
    <property type="entry name" value="Peptidase_S1_PA"/>
</dbReference>
<feature type="domain" description="Peptidase S1" evidence="5">
    <location>
        <begin position="8"/>
        <end position="95"/>
    </location>
</feature>
<protein>
    <submittedName>
        <fullName evidence="7">Hyaluronan-binding protein 2-like</fullName>
    </submittedName>
</protein>
<keyword evidence="2" id="KW-0378">Hydrolase</keyword>
<evidence type="ECO:0000256" key="4">
    <source>
        <dbReference type="ARBA" id="ARBA00023157"/>
    </source>
</evidence>
<dbReference type="KEGG" id="csol:105365196"/>
<keyword evidence="4" id="KW-1015">Disulfide bond</keyword>
<dbReference type="InterPro" id="IPR001254">
    <property type="entry name" value="Trypsin_dom"/>
</dbReference>
<reference evidence="7" key="1">
    <citation type="submission" date="2025-08" db="UniProtKB">
        <authorList>
            <consortium name="RefSeq"/>
        </authorList>
    </citation>
    <scope>IDENTIFICATION</scope>
</reference>